<dbReference type="Proteomes" id="UP001165121">
    <property type="component" value="Unassembled WGS sequence"/>
</dbReference>
<proteinExistence type="predicted"/>
<accession>A0A9W6XKN9</accession>
<evidence type="ECO:0000313" key="2">
    <source>
        <dbReference type="EMBL" id="GMF40594.1"/>
    </source>
</evidence>
<reference evidence="2" key="1">
    <citation type="submission" date="2023-04" db="EMBL/GenBank/DDBJ databases">
        <title>Phytophthora fragariaefolia NBRC 109709.</title>
        <authorList>
            <person name="Ichikawa N."/>
            <person name="Sato H."/>
            <person name="Tonouchi N."/>
        </authorList>
    </citation>
    <scope>NUCLEOTIDE SEQUENCE</scope>
    <source>
        <strain evidence="2">NBRC 109709</strain>
    </source>
</reference>
<dbReference type="EMBL" id="BSXT01001258">
    <property type="protein sequence ID" value="GMF40594.1"/>
    <property type="molecule type" value="Genomic_DNA"/>
</dbReference>
<dbReference type="AlphaFoldDB" id="A0A9W6XKN9"/>
<keyword evidence="3" id="KW-1185">Reference proteome</keyword>
<feature type="compositionally biased region" description="Low complexity" evidence="1">
    <location>
        <begin position="78"/>
        <end position="89"/>
    </location>
</feature>
<organism evidence="2 3">
    <name type="scientific">Phytophthora fragariaefolia</name>
    <dbReference type="NCBI Taxonomy" id="1490495"/>
    <lineage>
        <taxon>Eukaryota</taxon>
        <taxon>Sar</taxon>
        <taxon>Stramenopiles</taxon>
        <taxon>Oomycota</taxon>
        <taxon>Peronosporomycetes</taxon>
        <taxon>Peronosporales</taxon>
        <taxon>Peronosporaceae</taxon>
        <taxon>Phytophthora</taxon>
    </lineage>
</organism>
<feature type="compositionally biased region" description="Low complexity" evidence="1">
    <location>
        <begin position="113"/>
        <end position="141"/>
    </location>
</feature>
<comment type="caution">
    <text evidence="2">The sequence shown here is derived from an EMBL/GenBank/DDBJ whole genome shotgun (WGS) entry which is preliminary data.</text>
</comment>
<name>A0A9W6XKN9_9STRA</name>
<evidence type="ECO:0000313" key="3">
    <source>
        <dbReference type="Proteomes" id="UP001165121"/>
    </source>
</evidence>
<sequence>MVAYRPGSPSYNACFRARNVDFLPIAPSGVDPNVVEAAVEDDVDLTEPDPPIRSTSAPMCANRAGIHIFEGCGPGELGRTASDSAATARSAREARGGSDGSPSDSNFGPDPPDLAGSLGSGPGSSARPSSQVSSSAGQHSRAVNSAGHSAQGHDSVMVMLGSAASAVSRAPSSSSSVTL</sequence>
<dbReference type="OrthoDB" id="127061at2759"/>
<feature type="region of interest" description="Disordered" evidence="1">
    <location>
        <begin position="77"/>
        <end position="156"/>
    </location>
</feature>
<evidence type="ECO:0000256" key="1">
    <source>
        <dbReference type="SAM" id="MobiDB-lite"/>
    </source>
</evidence>
<gene>
    <name evidence="2" type="ORF">Pfra01_001251100</name>
</gene>
<protein>
    <submittedName>
        <fullName evidence="2">Unnamed protein product</fullName>
    </submittedName>
</protein>